<evidence type="ECO:0000259" key="1">
    <source>
        <dbReference type="Pfam" id="PF06568"/>
    </source>
</evidence>
<comment type="caution">
    <text evidence="2">The sequence shown here is derived from an EMBL/GenBank/DDBJ whole genome shotgun (WGS) entry which is preliminary data.</text>
</comment>
<dbReference type="InterPro" id="IPR009506">
    <property type="entry name" value="YjiS-like"/>
</dbReference>
<accession>A0A364NJP4</accession>
<sequence>MQHFNLTQLCLQLRDYRAYRRSHRQLLALEERLLKDVGITRSQAQDEGKEPIWKRSLFKKHVNKDC</sequence>
<evidence type="ECO:0000313" key="2">
    <source>
        <dbReference type="EMBL" id="RAU17240.1"/>
    </source>
</evidence>
<dbReference type="Proteomes" id="UP000250744">
    <property type="component" value="Unassembled WGS sequence"/>
</dbReference>
<evidence type="ECO:0000313" key="3">
    <source>
        <dbReference type="Proteomes" id="UP000250744"/>
    </source>
</evidence>
<feature type="domain" description="YjiS-like" evidence="1">
    <location>
        <begin position="13"/>
        <end position="44"/>
    </location>
</feature>
<dbReference type="RefSeq" id="WP_112159895.1">
    <property type="nucleotide sequence ID" value="NZ_QKRX01000011.1"/>
</dbReference>
<gene>
    <name evidence="2" type="ORF">DN062_13810</name>
</gene>
<dbReference type="EMBL" id="QKRX01000011">
    <property type="protein sequence ID" value="RAU17240.1"/>
    <property type="molecule type" value="Genomic_DNA"/>
</dbReference>
<organism evidence="2 3">
    <name type="scientific">Nitrincola tibetensis</name>
    <dbReference type="NCBI Taxonomy" id="2219697"/>
    <lineage>
        <taxon>Bacteria</taxon>
        <taxon>Pseudomonadati</taxon>
        <taxon>Pseudomonadota</taxon>
        <taxon>Gammaproteobacteria</taxon>
        <taxon>Oceanospirillales</taxon>
        <taxon>Oceanospirillaceae</taxon>
        <taxon>Nitrincola</taxon>
    </lineage>
</organism>
<proteinExistence type="predicted"/>
<dbReference type="AlphaFoldDB" id="A0A364NJP4"/>
<reference evidence="2 3" key="1">
    <citation type="submission" date="2018-06" db="EMBL/GenBank/DDBJ databases">
        <title>Nitrincola tibetense sp. nov., isolated from Lake XuguoCo on Tibetan Plateau.</title>
        <authorList>
            <person name="Xing P."/>
        </authorList>
    </citation>
    <scope>NUCLEOTIDE SEQUENCE [LARGE SCALE GENOMIC DNA]</scope>
    <source>
        <strain evidence="3">xg18</strain>
    </source>
</reference>
<dbReference type="Pfam" id="PF06568">
    <property type="entry name" value="YjiS-like"/>
    <property type="match status" value="1"/>
</dbReference>
<protein>
    <recommendedName>
        <fullName evidence="1">YjiS-like domain-containing protein</fullName>
    </recommendedName>
</protein>
<name>A0A364NJP4_9GAMM</name>
<keyword evidence="3" id="KW-1185">Reference proteome</keyword>
<dbReference type="OrthoDB" id="6121393at2"/>